<comment type="caution">
    <text evidence="1">The sequence shown here is derived from an EMBL/GenBank/DDBJ whole genome shotgun (WGS) entry which is preliminary data.</text>
</comment>
<evidence type="ECO:0000313" key="2">
    <source>
        <dbReference type="Proteomes" id="UP001056978"/>
    </source>
</evidence>
<name>A0ACB9YAY9_PLABR</name>
<protein>
    <submittedName>
        <fullName evidence="1">Uncharacterized protein</fullName>
    </submittedName>
</protein>
<reference evidence="1" key="1">
    <citation type="submission" date="2022-06" db="EMBL/GenBank/DDBJ databases">
        <title>The First Complete Genome of the Simian Malaria Parasite Plasmodium brasilianum.</title>
        <authorList>
            <person name="Bajic M."/>
            <person name="Ravishankar S."/>
        </authorList>
    </citation>
    <scope>NUCLEOTIDE SEQUENCE</scope>
    <source>
        <strain evidence="1">Bolivian I</strain>
    </source>
</reference>
<organism evidence="1 2">
    <name type="scientific">Plasmodium brasilianum</name>
    <dbReference type="NCBI Taxonomy" id="5824"/>
    <lineage>
        <taxon>Eukaryota</taxon>
        <taxon>Sar</taxon>
        <taxon>Alveolata</taxon>
        <taxon>Apicomplexa</taxon>
        <taxon>Aconoidasida</taxon>
        <taxon>Haemosporida</taxon>
        <taxon>Plasmodiidae</taxon>
        <taxon>Plasmodium</taxon>
        <taxon>Plasmodium (Plasmodium)</taxon>
    </lineage>
</organism>
<evidence type="ECO:0000313" key="1">
    <source>
        <dbReference type="EMBL" id="KAI4838785.1"/>
    </source>
</evidence>
<sequence>MVLYVIGLGLGDEKDITIKGKELIEESDVVYLESYTSVLFVPKENLEKFYKKKIIEVDRIFAEENCEQILNEAKSKKISFLVVGDPLCATTHHDIILRAKKKNINVQVIHNACIMSAIGECGMQLYNFGQTVSIPYFEENYKPTSFYEKIKINIDNNFHTLCLLDIKIKERTIENIMKNKNIYEPSRFMTIQEAIDQLTYCENILKKNVITENTLAIAIVQIGSLSNQQIISGNLLTLKSLHYNEPLHSLIICAPNLHDIEKEYFDICLHLEDTIKIKLDKINKMYEVNKINEMNEVNKINEMNEVNKINEMNEVNKMNEMNACLFLKVCCADFCSFLEYDITKKTYLIIRENILLYNCKNIVKLYFSSDNAFFYFTNFIFMENDIVEIVDSFEKEKRNFTFWKPLFEFLQVDNGKKYIFIPLAYFEIKNCNNKLMKRNESLDKKINNTYDTHKVGFTQLEKKKEVIHTTEQQKKEDMVILNAPLTSNSPNEEKGKFINSLLNRGKYLPKINFSKSSYYHIDTLIQIFTDLILDIKKEKVNISINPICLPKNNYASFNSVLNYIDNTSNGCTKQTYSTFHKIYYKNYFFKIILISNPILSFLFEDMIIWNSDKKKDTDTSLYICHEKNVYKCIPPKNYKAILEKAAIIFLIIILILLTYILLRNKKLKIKEEQKKKKKNAHNKKN</sequence>
<keyword evidence="2" id="KW-1185">Reference proteome</keyword>
<gene>
    <name evidence="1" type="ORF">MKS88_002293</name>
</gene>
<dbReference type="Proteomes" id="UP001056978">
    <property type="component" value="Chromosome 8"/>
</dbReference>
<accession>A0ACB9YAY9</accession>
<dbReference type="EMBL" id="CM043776">
    <property type="protein sequence ID" value="KAI4838785.1"/>
    <property type="molecule type" value="Genomic_DNA"/>
</dbReference>
<proteinExistence type="predicted"/>